<name>A0A553GX41_9PSED</name>
<keyword evidence="3" id="KW-1185">Reference proteome</keyword>
<keyword evidence="1" id="KW-0812">Transmembrane</keyword>
<dbReference type="PANTHER" id="PTHR40278">
    <property type="entry name" value="DNA UTILIZATION PROTEIN HOFN"/>
    <property type="match status" value="1"/>
</dbReference>
<evidence type="ECO:0008006" key="4">
    <source>
        <dbReference type="Google" id="ProtNLM"/>
    </source>
</evidence>
<comment type="caution">
    <text evidence="2">The sequence shown here is derived from an EMBL/GenBank/DDBJ whole genome shotgun (WGS) entry which is preliminary data.</text>
</comment>
<gene>
    <name evidence="2" type="ORF">FM069_15170</name>
</gene>
<keyword evidence="1" id="KW-0472">Membrane</keyword>
<protein>
    <recommendedName>
        <fullName evidence="4">General secretion pathway protein GspL</fullName>
    </recommendedName>
</protein>
<evidence type="ECO:0000256" key="1">
    <source>
        <dbReference type="SAM" id="Phobius"/>
    </source>
</evidence>
<proteinExistence type="predicted"/>
<dbReference type="Pfam" id="PF05137">
    <property type="entry name" value="PilN"/>
    <property type="match status" value="1"/>
</dbReference>
<keyword evidence="1" id="KW-1133">Transmembrane helix</keyword>
<organism evidence="2 3">
    <name type="scientific">Pseudomonas mangiferae</name>
    <dbReference type="NCBI Taxonomy" id="2593654"/>
    <lineage>
        <taxon>Bacteria</taxon>
        <taxon>Pseudomonadati</taxon>
        <taxon>Pseudomonadota</taxon>
        <taxon>Gammaproteobacteria</taxon>
        <taxon>Pseudomonadales</taxon>
        <taxon>Pseudomonadaceae</taxon>
        <taxon>Pseudomonas</taxon>
    </lineage>
</organism>
<dbReference type="PANTHER" id="PTHR40278:SF1">
    <property type="entry name" value="DNA UTILIZATION PROTEIN HOFN"/>
    <property type="match status" value="1"/>
</dbReference>
<evidence type="ECO:0000313" key="3">
    <source>
        <dbReference type="Proteomes" id="UP000315235"/>
    </source>
</evidence>
<reference evidence="2 3" key="1">
    <citation type="submission" date="2019-07" db="EMBL/GenBank/DDBJ databases">
        <title>Pseudomonas mangiferae sp. nov., isolated from bark of mango tree in Thailand.</title>
        <authorList>
            <person name="Srisuk N."/>
            <person name="Anurat P."/>
        </authorList>
    </citation>
    <scope>NUCLEOTIDE SEQUENCE [LARGE SCALE GENOMIC DNA]</scope>
    <source>
        <strain evidence="2 3">DMKU_BBB3-04</strain>
    </source>
</reference>
<sequence>MRIDVGNLNLFGVDLNRAFRWWVQGIRESFPPGFETLFLRPSPKIKAVIDGDFLYFQRIDNLRSREAVRIALEDLALSPDGNLRGDLLSGSSLKLDLVQLELVLPDSRVLHKTLRLPQEVRNEVRDVVGYQLSRLTPFPAEKLYYDACAFGSVGSDGMLDVDLAAVPKAYADPLIEQVERLTGFRVSRLGVDGERPFNLFGRPRVPGRWWKRLSLNSWLLAALLISLLACIAAPLVKERQLVIERKQQIAALQGEVTGLMATSDMLEKNLASLNYLIEQRSKLPLTTAVVAEMSQVVPDNIYMADLRVQGDTVTMTGYGTDVVNLIDLINDSPLFDGARFTSPVSRNARTGLDQFTVSARLTPSTGASE</sequence>
<dbReference type="InterPro" id="IPR052534">
    <property type="entry name" value="Extracell_DNA_Util/SecSys_Comp"/>
</dbReference>
<evidence type="ECO:0000313" key="2">
    <source>
        <dbReference type="EMBL" id="TRX74082.1"/>
    </source>
</evidence>
<dbReference type="OrthoDB" id="5621075at2"/>
<dbReference type="InterPro" id="IPR007813">
    <property type="entry name" value="PilN"/>
</dbReference>
<dbReference type="EMBL" id="VJOY01000010">
    <property type="protein sequence ID" value="TRX74082.1"/>
    <property type="molecule type" value="Genomic_DNA"/>
</dbReference>
<dbReference type="Proteomes" id="UP000315235">
    <property type="component" value="Unassembled WGS sequence"/>
</dbReference>
<dbReference type="AlphaFoldDB" id="A0A553GX41"/>
<accession>A0A553GX41</accession>
<feature type="transmembrane region" description="Helical" evidence="1">
    <location>
        <begin position="218"/>
        <end position="236"/>
    </location>
</feature>